<dbReference type="PROSITE" id="PS00856">
    <property type="entry name" value="GUANYLATE_KINASE_1"/>
    <property type="match status" value="1"/>
</dbReference>
<dbReference type="CDD" id="cd06795">
    <property type="entry name" value="PDZ3_Dlg1-2-4-like"/>
    <property type="match status" value="1"/>
</dbReference>
<dbReference type="GO" id="GO:0007268">
    <property type="term" value="P:chemical synaptic transmission"/>
    <property type="evidence" value="ECO:0007669"/>
    <property type="project" value="InterPro"/>
</dbReference>
<dbReference type="InterPro" id="IPR035759">
    <property type="entry name" value="DLG2_SH3"/>
</dbReference>
<dbReference type="GO" id="GO:0043113">
    <property type="term" value="P:receptor clustering"/>
    <property type="evidence" value="ECO:0007669"/>
    <property type="project" value="TreeGrafter"/>
</dbReference>
<dbReference type="Gene3D" id="3.40.50.300">
    <property type="entry name" value="P-loop containing nucleotide triphosphate hydrolases"/>
    <property type="match status" value="1"/>
</dbReference>
<sequence>MDCLCIVTTKNRPPAVQGSPHNGQSPPCMNPALMNAPWQYHYHEDDSPLEQGFPRLTNEVRSPELVHVSEKNLSEIENVHGYVSHSHISPLKASPAPIIVNTDTLESVPYVNGTEIEYEFEEITLERGNSGLGFSIAGGTDNPHIGDDPGIFITKIIPGGAAAEDGRLRVNDCILRVNDADVSEVSHSKAVEALKVAGSIVRLYVRRRRPMLETIIEIKLIKGPKGLGFSIAGGVGNQHIPGDNSIYVTKIIDGGAALKDGRLQVGDRLLMVNNYSLEEVTHEEAVAILKNTSDVVYLKVGKPTNVYLSDPYGPPDITHSFSPAMENHISSPINSGTLEYKSGLPPISPGSYSPLPKHLLGEEDINRLDGFSFLRNPSLDDGEGHRFDSQHFQLRPPEPVYSTVNKLCDKAPSPRHFSPVECDKSLLHSAPLPNYHLSLFPESDITRDPRKVVLHKGSTGLGFNIVGGEDGEGIFVSFILAGGPADLSGELRRGDQILSVNGIDLRGATHEQAAAALKGAGQVVTIVAQYRPEEYGRFEAKIHDLREQMMNHSMSSGSGSLRTNQKRSLYVRALFDYEKSKDSGLPSQGLSFRYGDILHVINASDDEWWQARRVTPHGDSEEMGVIPSKRRVERKERARLKTVKFNAKPGSFDSKGDILGIGDEGYGTKAFRSQDEVILSYEPVMRHEISYARPVIILGPMKDRINDDLISEFPDKFGSCVPHTTRPKRDYEVDGRDYHFVMSREQMERDIQEHKFIEAGQYNDNLYGTSVQSVKYVAERGKHCILDVSGNAIKRLQVAQLYPIAIFIKPKSIDSLLDMNKRLTEEQARKTFDRAIKLEQEFGEFFTALVQGDTLEDIYNHCKQVIEEHSGPYIWIPSKEKL</sequence>
<dbReference type="GO" id="GO:0043005">
    <property type="term" value="C:neuron projection"/>
    <property type="evidence" value="ECO:0007669"/>
    <property type="project" value="InterPro"/>
</dbReference>
<dbReference type="CDD" id="cd00071">
    <property type="entry name" value="GMPK"/>
    <property type="match status" value="1"/>
</dbReference>
<dbReference type="InterPro" id="IPR020590">
    <property type="entry name" value="Guanylate_kinase_CS"/>
</dbReference>
<dbReference type="InterPro" id="IPR019590">
    <property type="entry name" value="DLG1_PEST_dom"/>
</dbReference>
<reference evidence="9" key="2">
    <citation type="submission" date="2025-08" db="UniProtKB">
        <authorList>
            <consortium name="Ensembl"/>
        </authorList>
    </citation>
    <scope>IDENTIFICATION</scope>
</reference>
<dbReference type="FunFam" id="2.30.42.10:FF:000091">
    <property type="entry name" value="disks large homolog 1 isoform X8"/>
    <property type="match status" value="1"/>
</dbReference>
<dbReference type="InterPro" id="IPR008145">
    <property type="entry name" value="GK/Ca_channel_bsu"/>
</dbReference>
<dbReference type="FunFam" id="3.30.63.10:FF:000001">
    <property type="entry name" value="Disks large homolog 1 isoform 2"/>
    <property type="match status" value="1"/>
</dbReference>
<dbReference type="Pfam" id="PF10600">
    <property type="entry name" value="PDZ_assoc"/>
    <property type="match status" value="1"/>
</dbReference>
<dbReference type="PROSITE" id="PS50002">
    <property type="entry name" value="SH3"/>
    <property type="match status" value="1"/>
</dbReference>
<dbReference type="GO" id="GO:0098609">
    <property type="term" value="P:cell-cell adhesion"/>
    <property type="evidence" value="ECO:0007669"/>
    <property type="project" value="TreeGrafter"/>
</dbReference>
<dbReference type="SUPFAM" id="SSF50044">
    <property type="entry name" value="SH3-domain"/>
    <property type="match status" value="1"/>
</dbReference>
<dbReference type="InterPro" id="IPR008144">
    <property type="entry name" value="Guanylate_kin-like_dom"/>
</dbReference>
<dbReference type="SMART" id="SM00072">
    <property type="entry name" value="GuKc"/>
    <property type="match status" value="1"/>
</dbReference>
<dbReference type="Pfam" id="PF00018">
    <property type="entry name" value="SH3_1"/>
    <property type="match status" value="1"/>
</dbReference>
<name>A0A3P8WSF2_CYNSE</name>
<dbReference type="Gene3D" id="2.30.30.40">
    <property type="entry name" value="SH3 Domains"/>
    <property type="match status" value="1"/>
</dbReference>
<dbReference type="InterPro" id="IPR027417">
    <property type="entry name" value="P-loop_NTPase"/>
</dbReference>
<keyword evidence="10" id="KW-1185">Reference proteome</keyword>
<evidence type="ECO:0000259" key="7">
    <source>
        <dbReference type="PROSITE" id="PS50052"/>
    </source>
</evidence>
<dbReference type="FunFam" id="2.30.30.40:FF:000027">
    <property type="entry name" value="Disks large homolog 3 isoform 1"/>
    <property type="match status" value="1"/>
</dbReference>
<dbReference type="PROSITE" id="PS50052">
    <property type="entry name" value="GUANYLATE_KINASE_2"/>
    <property type="match status" value="1"/>
</dbReference>
<evidence type="ECO:0000259" key="6">
    <source>
        <dbReference type="PROSITE" id="PS50002"/>
    </source>
</evidence>
<dbReference type="PANTHER" id="PTHR23119:SF6">
    <property type="entry name" value="DISKS LARGE HOMOLOG 2"/>
    <property type="match status" value="1"/>
</dbReference>
<dbReference type="SMART" id="SM00228">
    <property type="entry name" value="PDZ"/>
    <property type="match status" value="3"/>
</dbReference>
<dbReference type="PROSITE" id="PS50106">
    <property type="entry name" value="PDZ"/>
    <property type="match status" value="3"/>
</dbReference>
<dbReference type="InterPro" id="IPR036028">
    <property type="entry name" value="SH3-like_dom_sf"/>
</dbReference>
<dbReference type="SMART" id="SM01277">
    <property type="entry name" value="MAGUK_N_PEST"/>
    <property type="match status" value="1"/>
</dbReference>
<organism evidence="9 10">
    <name type="scientific">Cynoglossus semilaevis</name>
    <name type="common">Tongue sole</name>
    <dbReference type="NCBI Taxonomy" id="244447"/>
    <lineage>
        <taxon>Eukaryota</taxon>
        <taxon>Metazoa</taxon>
        <taxon>Chordata</taxon>
        <taxon>Craniata</taxon>
        <taxon>Vertebrata</taxon>
        <taxon>Euteleostomi</taxon>
        <taxon>Actinopterygii</taxon>
        <taxon>Neopterygii</taxon>
        <taxon>Teleostei</taxon>
        <taxon>Neoteleostei</taxon>
        <taxon>Acanthomorphata</taxon>
        <taxon>Carangaria</taxon>
        <taxon>Pleuronectiformes</taxon>
        <taxon>Pleuronectoidei</taxon>
        <taxon>Cynoglossidae</taxon>
        <taxon>Cynoglossinae</taxon>
        <taxon>Cynoglossus</taxon>
    </lineage>
</organism>
<evidence type="ECO:0000256" key="3">
    <source>
        <dbReference type="ARBA" id="ARBA00022443"/>
    </source>
</evidence>
<dbReference type="InterPro" id="IPR036034">
    <property type="entry name" value="PDZ_sf"/>
</dbReference>
<feature type="domain" description="PDZ" evidence="8">
    <location>
        <begin position="451"/>
        <end position="532"/>
    </location>
</feature>
<dbReference type="InterPro" id="IPR016313">
    <property type="entry name" value="DLG1-like"/>
</dbReference>
<comment type="similarity">
    <text evidence="2">Belongs to the MAGUK family.</text>
</comment>
<dbReference type="SMART" id="SM00326">
    <property type="entry name" value="SH3"/>
    <property type="match status" value="1"/>
</dbReference>
<dbReference type="Pfam" id="PF10608">
    <property type="entry name" value="MAGUK_N_PEST"/>
    <property type="match status" value="1"/>
</dbReference>
<dbReference type="FunFam" id="3.40.50.300:FF:001402">
    <property type="entry name" value="Discs, large homolog 3 (Drosophila)"/>
    <property type="match status" value="1"/>
</dbReference>
<dbReference type="Pfam" id="PF00595">
    <property type="entry name" value="PDZ"/>
    <property type="match status" value="3"/>
</dbReference>
<dbReference type="InterPro" id="IPR019583">
    <property type="entry name" value="DLG1-4_PDZ_assoc"/>
</dbReference>
<evidence type="ECO:0000313" key="10">
    <source>
        <dbReference type="Proteomes" id="UP000265120"/>
    </source>
</evidence>
<dbReference type="PIRSF" id="PIRSF001741">
    <property type="entry name" value="MAGUK_DLGH"/>
    <property type="match status" value="1"/>
</dbReference>
<dbReference type="CDD" id="cd06723">
    <property type="entry name" value="PDZ1_Dlg1-2-4-like"/>
    <property type="match status" value="1"/>
</dbReference>
<dbReference type="Gene3D" id="3.30.63.10">
    <property type="entry name" value="Guanylate Kinase phosphate binding domain"/>
    <property type="match status" value="1"/>
</dbReference>
<dbReference type="GO" id="GO:0097120">
    <property type="term" value="P:receptor localization to synapse"/>
    <property type="evidence" value="ECO:0007669"/>
    <property type="project" value="TreeGrafter"/>
</dbReference>
<dbReference type="SUPFAM" id="SSF52540">
    <property type="entry name" value="P-loop containing nucleoside triphosphate hydrolases"/>
    <property type="match status" value="1"/>
</dbReference>
<dbReference type="FunFam" id="2.30.42.10:FF:000001">
    <property type="entry name" value="Disks large homolog 1 isoform 2"/>
    <property type="match status" value="1"/>
</dbReference>
<dbReference type="InterPro" id="IPR001478">
    <property type="entry name" value="PDZ"/>
</dbReference>
<dbReference type="GO" id="GO:0098839">
    <property type="term" value="C:postsynaptic density membrane"/>
    <property type="evidence" value="ECO:0007669"/>
    <property type="project" value="TreeGrafter"/>
</dbReference>
<evidence type="ECO:0000256" key="2">
    <source>
        <dbReference type="ARBA" id="ARBA00007014"/>
    </source>
</evidence>
<reference evidence="9" key="3">
    <citation type="submission" date="2025-09" db="UniProtKB">
        <authorList>
            <consortium name="Ensembl"/>
        </authorList>
    </citation>
    <scope>IDENTIFICATION</scope>
</reference>
<dbReference type="InterPro" id="IPR001452">
    <property type="entry name" value="SH3_domain"/>
</dbReference>
<proteinExistence type="inferred from homology"/>
<dbReference type="Gene3D" id="2.30.42.10">
    <property type="match status" value="3"/>
</dbReference>
<dbReference type="Ensembl" id="ENSCSET00000030783.1">
    <property type="protein sequence ID" value="ENSCSEP00000030378.1"/>
    <property type="gene ID" value="ENSCSEG00000019415.1"/>
</dbReference>
<dbReference type="GO" id="GO:0031594">
    <property type="term" value="C:neuromuscular junction"/>
    <property type="evidence" value="ECO:0007669"/>
    <property type="project" value="InterPro"/>
</dbReference>
<dbReference type="Proteomes" id="UP000265120">
    <property type="component" value="Chromosome 19"/>
</dbReference>
<dbReference type="GO" id="GO:0045197">
    <property type="term" value="P:establishment or maintenance of epithelial cell apical/basal polarity"/>
    <property type="evidence" value="ECO:0007669"/>
    <property type="project" value="TreeGrafter"/>
</dbReference>
<evidence type="ECO:0000256" key="1">
    <source>
        <dbReference type="ARBA" id="ARBA00004370"/>
    </source>
</evidence>
<dbReference type="GO" id="GO:0019901">
    <property type="term" value="F:protein kinase binding"/>
    <property type="evidence" value="ECO:0007669"/>
    <property type="project" value="TreeGrafter"/>
</dbReference>
<keyword evidence="3 5" id="KW-0728">SH3 domain</keyword>
<dbReference type="CDD" id="cd12032">
    <property type="entry name" value="SH3_DLG2"/>
    <property type="match status" value="1"/>
</dbReference>
<dbReference type="GeneTree" id="ENSGT00940000155156"/>
<protein>
    <submittedName>
        <fullName evidence="9">Discs, large homolog 2 (Drosophila)</fullName>
    </submittedName>
</protein>
<feature type="domain" description="PDZ" evidence="8">
    <location>
        <begin position="122"/>
        <end position="209"/>
    </location>
</feature>
<evidence type="ECO:0000256" key="4">
    <source>
        <dbReference type="ARBA" id="ARBA00022737"/>
    </source>
</evidence>
<keyword evidence="4" id="KW-0677">Repeat</keyword>
<accession>A0A3P8WSF2</accession>
<comment type="subcellular location">
    <subcellularLocation>
        <location evidence="1">Membrane</location>
    </subcellularLocation>
</comment>
<evidence type="ECO:0000256" key="5">
    <source>
        <dbReference type="PROSITE-ProRule" id="PRU00192"/>
    </source>
</evidence>
<dbReference type="CDD" id="cd06724">
    <property type="entry name" value="PDZ2_Dlg1-2-4-like"/>
    <property type="match status" value="1"/>
</dbReference>
<dbReference type="FunFam" id="2.30.42.10:FF:000002">
    <property type="entry name" value="Disks large homolog 4 isoform 2"/>
    <property type="match status" value="1"/>
</dbReference>
<dbReference type="Pfam" id="PF00625">
    <property type="entry name" value="Guanylate_kin"/>
    <property type="match status" value="1"/>
</dbReference>
<dbReference type="AlphaFoldDB" id="A0A3P8WSF2"/>
<evidence type="ECO:0000313" key="9">
    <source>
        <dbReference type="Ensembl" id="ENSCSEP00000030378.1"/>
    </source>
</evidence>
<feature type="domain" description="SH3" evidence="6">
    <location>
        <begin position="566"/>
        <end position="636"/>
    </location>
</feature>
<reference evidence="9 10" key="1">
    <citation type="journal article" date="2014" name="Nat. Genet.">
        <title>Whole-genome sequence of a flatfish provides insights into ZW sex chromosome evolution and adaptation to a benthic lifestyle.</title>
        <authorList>
            <person name="Chen S."/>
            <person name="Zhang G."/>
            <person name="Shao C."/>
            <person name="Huang Q."/>
            <person name="Liu G."/>
            <person name="Zhang P."/>
            <person name="Song W."/>
            <person name="An N."/>
            <person name="Chalopin D."/>
            <person name="Volff J.N."/>
            <person name="Hong Y."/>
            <person name="Li Q."/>
            <person name="Sha Z."/>
            <person name="Zhou H."/>
            <person name="Xie M."/>
            <person name="Yu Q."/>
            <person name="Liu Y."/>
            <person name="Xiang H."/>
            <person name="Wang N."/>
            <person name="Wu K."/>
            <person name="Yang C."/>
            <person name="Zhou Q."/>
            <person name="Liao X."/>
            <person name="Yang L."/>
            <person name="Hu Q."/>
            <person name="Zhang J."/>
            <person name="Meng L."/>
            <person name="Jin L."/>
            <person name="Tian Y."/>
            <person name="Lian J."/>
            <person name="Yang J."/>
            <person name="Miao G."/>
            <person name="Liu S."/>
            <person name="Liang Z."/>
            <person name="Yan F."/>
            <person name="Li Y."/>
            <person name="Sun B."/>
            <person name="Zhang H."/>
            <person name="Zhang J."/>
            <person name="Zhu Y."/>
            <person name="Du M."/>
            <person name="Zhao Y."/>
            <person name="Schartl M."/>
            <person name="Tang Q."/>
            <person name="Wang J."/>
        </authorList>
    </citation>
    <scope>NUCLEOTIDE SEQUENCE</scope>
</reference>
<dbReference type="SUPFAM" id="SSF50156">
    <property type="entry name" value="PDZ domain-like"/>
    <property type="match status" value="3"/>
</dbReference>
<evidence type="ECO:0000259" key="8">
    <source>
        <dbReference type="PROSITE" id="PS50106"/>
    </source>
</evidence>
<dbReference type="GO" id="GO:0035255">
    <property type="term" value="F:ionotropic glutamate receptor binding"/>
    <property type="evidence" value="ECO:0007669"/>
    <property type="project" value="TreeGrafter"/>
</dbReference>
<feature type="domain" description="PDZ" evidence="8">
    <location>
        <begin position="217"/>
        <end position="304"/>
    </location>
</feature>
<feature type="domain" description="Guanylate kinase-like" evidence="7">
    <location>
        <begin position="692"/>
        <end position="867"/>
    </location>
</feature>
<dbReference type="InterPro" id="IPR050614">
    <property type="entry name" value="Synaptic_Scaffolding_LAP-MAGUK"/>
</dbReference>
<dbReference type="PANTHER" id="PTHR23119">
    <property type="entry name" value="DISCS LARGE"/>
    <property type="match status" value="1"/>
</dbReference>
<dbReference type="GO" id="GO:0016323">
    <property type="term" value="C:basolateral plasma membrane"/>
    <property type="evidence" value="ECO:0007669"/>
    <property type="project" value="TreeGrafter"/>
</dbReference>
<dbReference type="GO" id="GO:0099072">
    <property type="term" value="P:regulation of postsynaptic membrane neurotransmitter receptor levels"/>
    <property type="evidence" value="ECO:0007669"/>
    <property type="project" value="TreeGrafter"/>
</dbReference>